<name>A0A9P0Q4B9_ACAOB</name>
<dbReference type="Proteomes" id="UP001152888">
    <property type="component" value="Unassembled WGS sequence"/>
</dbReference>
<dbReference type="AlphaFoldDB" id="A0A9P0Q4B9"/>
<comment type="caution">
    <text evidence="1">The sequence shown here is derived from an EMBL/GenBank/DDBJ whole genome shotgun (WGS) entry which is preliminary data.</text>
</comment>
<dbReference type="PANTHER" id="PTHR22954">
    <property type="entry name" value="RETROVIRAL PROTEASE-RELATED"/>
    <property type="match status" value="1"/>
</dbReference>
<accession>A0A9P0Q4B9</accession>
<gene>
    <name evidence="1" type="ORF">ACAOBT_LOCUS31329</name>
</gene>
<evidence type="ECO:0000313" key="1">
    <source>
        <dbReference type="EMBL" id="CAH2010141.1"/>
    </source>
</evidence>
<dbReference type="OrthoDB" id="6775774at2759"/>
<keyword evidence="2" id="KW-1185">Reference proteome</keyword>
<evidence type="ECO:0000313" key="2">
    <source>
        <dbReference type="Proteomes" id="UP001152888"/>
    </source>
</evidence>
<evidence type="ECO:0008006" key="3">
    <source>
        <dbReference type="Google" id="ProtNLM"/>
    </source>
</evidence>
<sequence>MIDPAMDSDSTKARLEQATGLLDNFNTVQDEIEILSETELSSSERATFEDRYYSAIENAHRYTKASKQINTEPSSNVGLSHHQLHSVSNTRFPNIELPKFHGEYEKWGQFRDMFLALVDRDPTLDNVKKFYYLMSCLKGEAARVIENMEVTGENYDHAWQLLKSRYENSTVIIKNHVRELVEMPSVTRDPHSLRKLTDDLQKHLRSLTSLGEPVTQWSTLLIYLITKKLDPSSEKSWEEHVISRQIESPGIDDLIKFLNARCQLLEAISREKSDNPQAEHRIHRLTTRNL</sequence>
<organism evidence="1 2">
    <name type="scientific">Acanthoscelides obtectus</name>
    <name type="common">Bean weevil</name>
    <name type="synonym">Bruchus obtectus</name>
    <dbReference type="NCBI Taxonomy" id="200917"/>
    <lineage>
        <taxon>Eukaryota</taxon>
        <taxon>Metazoa</taxon>
        <taxon>Ecdysozoa</taxon>
        <taxon>Arthropoda</taxon>
        <taxon>Hexapoda</taxon>
        <taxon>Insecta</taxon>
        <taxon>Pterygota</taxon>
        <taxon>Neoptera</taxon>
        <taxon>Endopterygota</taxon>
        <taxon>Coleoptera</taxon>
        <taxon>Polyphaga</taxon>
        <taxon>Cucujiformia</taxon>
        <taxon>Chrysomeloidea</taxon>
        <taxon>Chrysomelidae</taxon>
        <taxon>Bruchinae</taxon>
        <taxon>Bruchini</taxon>
        <taxon>Acanthoscelides</taxon>
    </lineage>
</organism>
<dbReference type="Pfam" id="PF03564">
    <property type="entry name" value="DUF1759"/>
    <property type="match status" value="1"/>
</dbReference>
<protein>
    <recommendedName>
        <fullName evidence="3">Gag protein</fullName>
    </recommendedName>
</protein>
<proteinExistence type="predicted"/>
<dbReference type="InterPro" id="IPR005312">
    <property type="entry name" value="DUF1759"/>
</dbReference>
<reference evidence="1" key="1">
    <citation type="submission" date="2022-03" db="EMBL/GenBank/DDBJ databases">
        <authorList>
            <person name="Sayadi A."/>
        </authorList>
    </citation>
    <scope>NUCLEOTIDE SEQUENCE</scope>
</reference>
<dbReference type="EMBL" id="CAKOFQ010007944">
    <property type="protein sequence ID" value="CAH2010141.1"/>
    <property type="molecule type" value="Genomic_DNA"/>
</dbReference>
<dbReference type="PANTHER" id="PTHR22954:SF3">
    <property type="entry name" value="PROTEIN CBG08539"/>
    <property type="match status" value="1"/>
</dbReference>